<reference evidence="3" key="1">
    <citation type="journal article" date="2019" name="Int. J. Syst. Evol. Microbiol.">
        <title>The Global Catalogue of Microorganisms (GCM) 10K type strain sequencing project: providing services to taxonomists for standard genome sequencing and annotation.</title>
        <authorList>
            <consortium name="The Broad Institute Genomics Platform"/>
            <consortium name="The Broad Institute Genome Sequencing Center for Infectious Disease"/>
            <person name="Wu L."/>
            <person name="Ma J."/>
        </authorList>
    </citation>
    <scope>NUCLEOTIDE SEQUENCE [LARGE SCALE GENOMIC DNA]</scope>
    <source>
        <strain evidence="3">CCUG 53762</strain>
    </source>
</reference>
<evidence type="ECO:0000313" key="2">
    <source>
        <dbReference type="EMBL" id="MFD1629226.1"/>
    </source>
</evidence>
<keyword evidence="1" id="KW-0732">Signal</keyword>
<evidence type="ECO:0000256" key="1">
    <source>
        <dbReference type="SAM" id="SignalP"/>
    </source>
</evidence>
<dbReference type="InterPro" id="IPR019861">
    <property type="entry name" value="PorP/SprF_Bacteroidetes"/>
</dbReference>
<accession>A0ABW4IC85</accession>
<feature type="signal peptide" evidence="1">
    <location>
        <begin position="1"/>
        <end position="25"/>
    </location>
</feature>
<sequence length="337" mass="37825">MDKHNIKKILLALGLVMTMLSPAKAQQNIQFTQYMFNSLSVNPAYAGYKEEWFAQTALRNQWVGIDGAPKTGQLSVDGVVDPYRKNLGVGVQVSADKLASQTATSAYANLAYRLRLNSEDTQRLSFGIGAGVTQYGLDGTLLTPIDDLDNALPLGKIGNFIPDVRLGVYYYNPTWYIGASMMDLLSGDKSNSLFRWEDGTATNIKRKRHLYLITGFLCNLSDQIRLRPGLLLKEEFKGPTTTDVNAMFIFNDKFWLGGSYRTSLDLWKKDYDKNQDLSQATAMAAIAQFYVTEKLRVGYSYDYMLNGLRGHQNGSHEITIGYTFSKGANRIINPRYF</sequence>
<comment type="caution">
    <text evidence="2">The sequence shown here is derived from an EMBL/GenBank/DDBJ whole genome shotgun (WGS) entry which is preliminary data.</text>
</comment>
<protein>
    <submittedName>
        <fullName evidence="2">Type IX secretion system membrane protein PorP/SprF</fullName>
    </submittedName>
</protein>
<feature type="chain" id="PRO_5045733091" evidence="1">
    <location>
        <begin position="26"/>
        <end position="337"/>
    </location>
</feature>
<dbReference type="Pfam" id="PF11751">
    <property type="entry name" value="PorP_SprF"/>
    <property type="match status" value="1"/>
</dbReference>
<gene>
    <name evidence="2" type="ORF">ACFSAH_05010</name>
</gene>
<organism evidence="2 3">
    <name type="scientific">Pseudopedobacter beijingensis</name>
    <dbReference type="NCBI Taxonomy" id="1207056"/>
    <lineage>
        <taxon>Bacteria</taxon>
        <taxon>Pseudomonadati</taxon>
        <taxon>Bacteroidota</taxon>
        <taxon>Sphingobacteriia</taxon>
        <taxon>Sphingobacteriales</taxon>
        <taxon>Sphingobacteriaceae</taxon>
        <taxon>Pseudopedobacter</taxon>
    </lineage>
</organism>
<proteinExistence type="predicted"/>
<keyword evidence="3" id="KW-1185">Reference proteome</keyword>
<dbReference type="RefSeq" id="WP_379661607.1">
    <property type="nucleotide sequence ID" value="NZ_JBHUDG010000004.1"/>
</dbReference>
<dbReference type="Proteomes" id="UP001597118">
    <property type="component" value="Unassembled WGS sequence"/>
</dbReference>
<evidence type="ECO:0000313" key="3">
    <source>
        <dbReference type="Proteomes" id="UP001597118"/>
    </source>
</evidence>
<dbReference type="NCBIfam" id="TIGR03519">
    <property type="entry name" value="T9SS_PorP_fam"/>
    <property type="match status" value="1"/>
</dbReference>
<name>A0ABW4IC85_9SPHI</name>
<dbReference type="EMBL" id="JBHUDG010000004">
    <property type="protein sequence ID" value="MFD1629226.1"/>
    <property type="molecule type" value="Genomic_DNA"/>
</dbReference>